<gene>
    <name evidence="1" type="ORF">EU93_0117</name>
</gene>
<sequence>MQKHENQKLRKFDNKKLDILERFLRILWKKEVDYKINI</sequence>
<comment type="caution">
    <text evidence="1">The sequence shown here is derived from an EMBL/GenBank/DDBJ whole genome shotgun (WGS) entry which is preliminary data.</text>
</comment>
<protein>
    <submittedName>
        <fullName evidence="1">Uncharacterized protein</fullName>
    </submittedName>
</protein>
<evidence type="ECO:0000313" key="1">
    <source>
        <dbReference type="EMBL" id="KGF93488.1"/>
    </source>
</evidence>
<evidence type="ECO:0000313" key="2">
    <source>
        <dbReference type="Proteomes" id="UP000030491"/>
    </source>
</evidence>
<proteinExistence type="predicted"/>
<dbReference type="AlphaFoldDB" id="A0A0A1ZZC9"/>
<dbReference type="Proteomes" id="UP000030491">
    <property type="component" value="Unassembled WGS sequence"/>
</dbReference>
<dbReference type="EMBL" id="JNAJ01000003">
    <property type="protein sequence ID" value="KGF93488.1"/>
    <property type="molecule type" value="Genomic_DNA"/>
</dbReference>
<name>A0A0A1ZZC9_PROMR</name>
<reference evidence="2" key="1">
    <citation type="journal article" date="2014" name="Sci. Data">
        <title>Genomes of diverse isolates of the marine cyanobacterium Prochlorococcus.</title>
        <authorList>
            <person name="Biller S."/>
            <person name="Berube P."/>
            <person name="Thompson J."/>
            <person name="Kelly L."/>
            <person name="Roggensack S."/>
            <person name="Awad L."/>
            <person name="Roache-Johnson K."/>
            <person name="Ding H."/>
            <person name="Giovannoni S.J."/>
            <person name="Moore L.R."/>
            <person name="Chisholm S.W."/>
        </authorList>
    </citation>
    <scope>NUCLEOTIDE SEQUENCE [LARGE SCALE GENOMIC DNA]</scope>
</reference>
<organism evidence="1 2">
    <name type="scientific">Prochlorococcus marinus str. MIT 9116</name>
    <dbReference type="NCBI Taxonomy" id="167544"/>
    <lineage>
        <taxon>Bacteria</taxon>
        <taxon>Bacillati</taxon>
        <taxon>Cyanobacteriota</taxon>
        <taxon>Cyanophyceae</taxon>
        <taxon>Synechococcales</taxon>
        <taxon>Prochlorococcaceae</taxon>
        <taxon>Prochlorococcus</taxon>
    </lineage>
</organism>
<accession>A0A0A1ZZC9</accession>